<evidence type="ECO:0000313" key="1">
    <source>
        <dbReference type="EMBL" id="KAK2970497.1"/>
    </source>
</evidence>
<name>A0AA88QL73_9ASTE</name>
<keyword evidence="2" id="KW-1185">Reference proteome</keyword>
<gene>
    <name evidence="1" type="ORF">RJ640_013569</name>
</gene>
<comment type="caution">
    <text evidence="1">The sequence shown here is derived from an EMBL/GenBank/DDBJ whole genome shotgun (WGS) entry which is preliminary data.</text>
</comment>
<sequence length="354" mass="40053">MSNLYLQGLLHKLPLYIHYYHLLVQAHHGHSLPFKHHCLPSSTTASYHFIVVKVFSPPSPLHSEWSSPALGVAEVMRGDRLTAFNSVFTRQVAATLRSKSKDLEYHKFGQFSGQKVAILPTKGLLLMFNSKACQQHKECVSCMTYYHAEGLFYTGSGEKYVKAWRISDSRCMDSFLAHEYVVNATMANEMMGVFSLARQTFLSRFGDDSLTLTMTLKFQTSPESALAISTSLSSCFFYSVSSDGFINFSEKENFSGFLQGHRFVVLCLVALEKLVYGREEGSYFHECLVVLDAYKGPVRCLAAVFEIEKVMMGGFWCIVLAWTRLSMCGESRYYLMKKGVFGWCGPKERIEDKS</sequence>
<dbReference type="Proteomes" id="UP001187471">
    <property type="component" value="Unassembled WGS sequence"/>
</dbReference>
<dbReference type="SUPFAM" id="SSF50978">
    <property type="entry name" value="WD40 repeat-like"/>
    <property type="match status" value="1"/>
</dbReference>
<proteinExistence type="predicted"/>
<organism evidence="1 2">
    <name type="scientific">Escallonia rubra</name>
    <dbReference type="NCBI Taxonomy" id="112253"/>
    <lineage>
        <taxon>Eukaryota</taxon>
        <taxon>Viridiplantae</taxon>
        <taxon>Streptophyta</taxon>
        <taxon>Embryophyta</taxon>
        <taxon>Tracheophyta</taxon>
        <taxon>Spermatophyta</taxon>
        <taxon>Magnoliopsida</taxon>
        <taxon>eudicotyledons</taxon>
        <taxon>Gunneridae</taxon>
        <taxon>Pentapetalae</taxon>
        <taxon>asterids</taxon>
        <taxon>campanulids</taxon>
        <taxon>Escalloniales</taxon>
        <taxon>Escalloniaceae</taxon>
        <taxon>Escallonia</taxon>
    </lineage>
</organism>
<dbReference type="InterPro" id="IPR036322">
    <property type="entry name" value="WD40_repeat_dom_sf"/>
</dbReference>
<dbReference type="EMBL" id="JAVXUO010002707">
    <property type="protein sequence ID" value="KAK2970497.1"/>
    <property type="molecule type" value="Genomic_DNA"/>
</dbReference>
<dbReference type="Gene3D" id="2.130.10.10">
    <property type="entry name" value="YVTN repeat-like/Quinoprotein amine dehydrogenase"/>
    <property type="match status" value="1"/>
</dbReference>
<reference evidence="1" key="1">
    <citation type="submission" date="2022-12" db="EMBL/GenBank/DDBJ databases">
        <title>Draft genome assemblies for two species of Escallonia (Escalloniales).</title>
        <authorList>
            <person name="Chanderbali A."/>
            <person name="Dervinis C."/>
            <person name="Anghel I."/>
            <person name="Soltis D."/>
            <person name="Soltis P."/>
            <person name="Zapata F."/>
        </authorList>
    </citation>
    <scope>NUCLEOTIDE SEQUENCE</scope>
    <source>
        <strain evidence="1">UCBG92.1500</strain>
        <tissue evidence="1">Leaf</tissue>
    </source>
</reference>
<dbReference type="AlphaFoldDB" id="A0AA88QL73"/>
<protein>
    <submittedName>
        <fullName evidence="1">Uncharacterized protein</fullName>
    </submittedName>
</protein>
<dbReference type="PANTHER" id="PTHR22844:SF213">
    <property type="entry name" value="OS01G0232200 PROTEIN"/>
    <property type="match status" value="1"/>
</dbReference>
<dbReference type="PANTHER" id="PTHR22844">
    <property type="entry name" value="F-BOX AND WD40 DOMAIN PROTEIN"/>
    <property type="match status" value="1"/>
</dbReference>
<dbReference type="InterPro" id="IPR015943">
    <property type="entry name" value="WD40/YVTN_repeat-like_dom_sf"/>
</dbReference>
<dbReference type="InterPro" id="IPR045182">
    <property type="entry name" value="JINGUBANG-like"/>
</dbReference>
<accession>A0AA88QL73</accession>
<evidence type="ECO:0000313" key="2">
    <source>
        <dbReference type="Proteomes" id="UP001187471"/>
    </source>
</evidence>